<name>A0A212JRS5_9PROT</name>
<dbReference type="InterPro" id="IPR025227">
    <property type="entry name" value="DUF4169"/>
</dbReference>
<sequence length="60" mass="7099">MSEIVNLRQARKRKLRAEKDRQAEENRARFGRPKAERAHDAANADLARRRLEQMKLTPED</sequence>
<accession>A0A212JRS5</accession>
<feature type="compositionally biased region" description="Basic and acidic residues" evidence="1">
    <location>
        <begin position="17"/>
        <end position="60"/>
    </location>
</feature>
<dbReference type="AlphaFoldDB" id="A0A212JRS5"/>
<dbReference type="EMBL" id="FLUO01000001">
    <property type="protein sequence ID" value="SBW02127.1"/>
    <property type="molecule type" value="Genomic_DNA"/>
</dbReference>
<reference evidence="2" key="1">
    <citation type="submission" date="2016-04" db="EMBL/GenBank/DDBJ databases">
        <authorList>
            <person name="Evans L.H."/>
            <person name="Alamgir A."/>
            <person name="Owens N."/>
            <person name="Weber N.D."/>
            <person name="Virtaneva K."/>
            <person name="Barbian K."/>
            <person name="Babar A."/>
            <person name="Rosenke K."/>
        </authorList>
    </citation>
    <scope>NUCLEOTIDE SEQUENCE</scope>
    <source>
        <strain evidence="2">86</strain>
    </source>
</reference>
<gene>
    <name evidence="2" type="ORF">KL86APRO_11542</name>
</gene>
<dbReference type="Pfam" id="PF13770">
    <property type="entry name" value="DUF4169"/>
    <property type="match status" value="1"/>
</dbReference>
<organism evidence="2">
    <name type="scientific">uncultured Alphaproteobacteria bacterium</name>
    <dbReference type="NCBI Taxonomy" id="91750"/>
    <lineage>
        <taxon>Bacteria</taxon>
        <taxon>Pseudomonadati</taxon>
        <taxon>Pseudomonadota</taxon>
        <taxon>Alphaproteobacteria</taxon>
        <taxon>environmental samples</taxon>
    </lineage>
</organism>
<feature type="region of interest" description="Disordered" evidence="1">
    <location>
        <begin position="1"/>
        <end position="60"/>
    </location>
</feature>
<protein>
    <submittedName>
        <fullName evidence="2">Uncharacterized protein</fullName>
    </submittedName>
</protein>
<evidence type="ECO:0000256" key="1">
    <source>
        <dbReference type="SAM" id="MobiDB-lite"/>
    </source>
</evidence>
<evidence type="ECO:0000313" key="2">
    <source>
        <dbReference type="EMBL" id="SBW02127.1"/>
    </source>
</evidence>
<proteinExistence type="predicted"/>